<organism evidence="2 3">
    <name type="scientific">Vibrio variabilis</name>
    <dbReference type="NCBI Taxonomy" id="990271"/>
    <lineage>
        <taxon>Bacteria</taxon>
        <taxon>Pseudomonadati</taxon>
        <taxon>Pseudomonadota</taxon>
        <taxon>Gammaproteobacteria</taxon>
        <taxon>Vibrionales</taxon>
        <taxon>Vibrionaceae</taxon>
        <taxon>Vibrio</taxon>
    </lineage>
</organism>
<evidence type="ECO:0000259" key="1">
    <source>
        <dbReference type="Pfam" id="PF01764"/>
    </source>
</evidence>
<accession>A0ABQ0JM85</accession>
<name>A0ABQ0JM85_9VIBR</name>
<gene>
    <name evidence="2" type="ORF">JCM19239_5691</name>
</gene>
<dbReference type="PANTHER" id="PTHR45856">
    <property type="entry name" value="ALPHA/BETA-HYDROLASES SUPERFAMILY PROTEIN"/>
    <property type="match status" value="1"/>
</dbReference>
<dbReference type="EMBL" id="BBMS01000076">
    <property type="protein sequence ID" value="GAL29877.1"/>
    <property type="molecule type" value="Genomic_DNA"/>
</dbReference>
<evidence type="ECO:0000313" key="2">
    <source>
        <dbReference type="EMBL" id="GAL29877.1"/>
    </source>
</evidence>
<dbReference type="InterPro" id="IPR002921">
    <property type="entry name" value="Fungal_lipase-type"/>
</dbReference>
<sequence>MKSLKRYQYEKYAVLCNLAYPRVFKQTRYGFDPNGQRIVSNRYGKTVVRILWSKDKEEAVIVIKGSHSLTDWLLTFAVWQRSCKTFGLDYRIHAGFHYILNQESQPAHKKDKLGLTLFERTIKIASELIEDGKRITITGHSSGGAIGCIIADALETAYPKSIKRIVTFGQPAVGGLKFKKNFQLAHKTYRICCDLDIVTFLPPLPLIYWHVGKLLWLYNGRIYENTPTIVRLGRSLVSWIIRPFSYHLMSKYIRNKDFSTNAEMRVSSKKLHKNKYF</sequence>
<reference evidence="3" key="1">
    <citation type="submission" date="2014-09" db="EMBL/GenBank/DDBJ databases">
        <title>Vibrio variabilis JCM 19239. (C206) whole genome shotgun sequence.</title>
        <authorList>
            <person name="Sawabe T."/>
            <person name="Meirelles P."/>
            <person name="Nakanishi M."/>
            <person name="Sayaka M."/>
            <person name="Hattori M."/>
            <person name="Ohkuma M."/>
        </authorList>
    </citation>
    <scope>NUCLEOTIDE SEQUENCE [LARGE SCALE GENOMIC DNA]</scope>
    <source>
        <strain evidence="3">JCM 19239</strain>
    </source>
</reference>
<keyword evidence="3" id="KW-1185">Reference proteome</keyword>
<protein>
    <submittedName>
        <fullName evidence="2">Lipase-related protein</fullName>
    </submittedName>
</protein>
<dbReference type="Pfam" id="PF01764">
    <property type="entry name" value="Lipase_3"/>
    <property type="match status" value="1"/>
</dbReference>
<dbReference type="Gene3D" id="3.40.50.1820">
    <property type="entry name" value="alpha/beta hydrolase"/>
    <property type="match status" value="1"/>
</dbReference>
<dbReference type="InterPro" id="IPR029058">
    <property type="entry name" value="AB_hydrolase_fold"/>
</dbReference>
<dbReference type="CDD" id="cd00519">
    <property type="entry name" value="Lipase_3"/>
    <property type="match status" value="1"/>
</dbReference>
<feature type="domain" description="Fungal lipase-type" evidence="1">
    <location>
        <begin position="60"/>
        <end position="204"/>
    </location>
</feature>
<proteinExistence type="predicted"/>
<evidence type="ECO:0000313" key="3">
    <source>
        <dbReference type="Proteomes" id="UP000029223"/>
    </source>
</evidence>
<dbReference type="SUPFAM" id="SSF53474">
    <property type="entry name" value="alpha/beta-Hydrolases"/>
    <property type="match status" value="1"/>
</dbReference>
<dbReference type="PANTHER" id="PTHR45856:SF24">
    <property type="entry name" value="FUNGAL LIPASE-LIKE DOMAIN-CONTAINING PROTEIN"/>
    <property type="match status" value="1"/>
</dbReference>
<comment type="caution">
    <text evidence="2">The sequence shown here is derived from an EMBL/GenBank/DDBJ whole genome shotgun (WGS) entry which is preliminary data.</text>
</comment>
<dbReference type="Proteomes" id="UP000029223">
    <property type="component" value="Unassembled WGS sequence"/>
</dbReference>
<dbReference type="InterPro" id="IPR051218">
    <property type="entry name" value="Sec_MonoDiacylglyc_Lipase"/>
</dbReference>